<proteinExistence type="inferred from homology"/>
<reference evidence="2" key="1">
    <citation type="submission" date="2020-10" db="EMBL/GenBank/DDBJ databases">
        <authorList>
            <person name="Gilroy R."/>
        </authorList>
    </citation>
    <scope>NUCLEOTIDE SEQUENCE</scope>
    <source>
        <strain evidence="2">CHK136-897</strain>
    </source>
</reference>
<dbReference type="EMBL" id="DVNO01000036">
    <property type="protein sequence ID" value="HIU65796.1"/>
    <property type="molecule type" value="Genomic_DNA"/>
</dbReference>
<dbReference type="Proteomes" id="UP000824142">
    <property type="component" value="Unassembled WGS sequence"/>
</dbReference>
<name>A0A9D1SMM8_9PROT</name>
<protein>
    <submittedName>
        <fullName evidence="2">MucR family transcriptional regulator</fullName>
    </submittedName>
</protein>
<evidence type="ECO:0000256" key="1">
    <source>
        <dbReference type="ARBA" id="ARBA00007031"/>
    </source>
</evidence>
<dbReference type="AlphaFoldDB" id="A0A9D1SMM8"/>
<dbReference type="GO" id="GO:0006355">
    <property type="term" value="P:regulation of DNA-templated transcription"/>
    <property type="evidence" value="ECO:0007669"/>
    <property type="project" value="InterPro"/>
</dbReference>
<comment type="similarity">
    <text evidence="1">Belongs to the ros/MucR family.</text>
</comment>
<dbReference type="Gene3D" id="1.10.10.1550">
    <property type="entry name" value="ROS/MUCR transcriptional regulator protein"/>
    <property type="match status" value="1"/>
</dbReference>
<sequence length="122" mass="13517">MVSINKDSAEFALAVANLAAAAIAANPALSMEDAVHAARESLRGASVSKQQIADSIKQDKIQCLEDGTWHVMLRRYIKRKFNMTPQQYRKKWGLPDNYPLVAPGYSEKRSKIAKKTGLGKNK</sequence>
<evidence type="ECO:0000313" key="2">
    <source>
        <dbReference type="EMBL" id="HIU65796.1"/>
    </source>
</evidence>
<reference evidence="2" key="2">
    <citation type="journal article" date="2021" name="PeerJ">
        <title>Extensive microbial diversity within the chicken gut microbiome revealed by metagenomics and culture.</title>
        <authorList>
            <person name="Gilroy R."/>
            <person name="Ravi A."/>
            <person name="Getino M."/>
            <person name="Pursley I."/>
            <person name="Horton D.L."/>
            <person name="Alikhan N.F."/>
            <person name="Baker D."/>
            <person name="Gharbi K."/>
            <person name="Hall N."/>
            <person name="Watson M."/>
            <person name="Adriaenssens E.M."/>
            <person name="Foster-Nyarko E."/>
            <person name="Jarju S."/>
            <person name="Secka A."/>
            <person name="Antonio M."/>
            <person name="Oren A."/>
            <person name="Chaudhuri R.R."/>
            <person name="La Ragione R."/>
            <person name="Hildebrand F."/>
            <person name="Pallen M.J."/>
        </authorList>
    </citation>
    <scope>NUCLEOTIDE SEQUENCE</scope>
    <source>
        <strain evidence="2">CHK136-897</strain>
    </source>
</reference>
<dbReference type="InterPro" id="IPR008807">
    <property type="entry name" value="ROS_MUCR"/>
</dbReference>
<organism evidence="2 3">
    <name type="scientific">Candidatus Enterousia avicola</name>
    <dbReference type="NCBI Taxonomy" id="2840787"/>
    <lineage>
        <taxon>Bacteria</taxon>
        <taxon>Pseudomonadati</taxon>
        <taxon>Pseudomonadota</taxon>
        <taxon>Alphaproteobacteria</taxon>
        <taxon>Candidatus Enterousia</taxon>
    </lineage>
</organism>
<dbReference type="GO" id="GO:0003677">
    <property type="term" value="F:DNA binding"/>
    <property type="evidence" value="ECO:0007669"/>
    <property type="project" value="InterPro"/>
</dbReference>
<comment type="caution">
    <text evidence="2">The sequence shown here is derived from an EMBL/GenBank/DDBJ whole genome shotgun (WGS) entry which is preliminary data.</text>
</comment>
<evidence type="ECO:0000313" key="3">
    <source>
        <dbReference type="Proteomes" id="UP000824142"/>
    </source>
</evidence>
<accession>A0A9D1SMM8</accession>
<dbReference type="GO" id="GO:0008270">
    <property type="term" value="F:zinc ion binding"/>
    <property type="evidence" value="ECO:0007669"/>
    <property type="project" value="InterPro"/>
</dbReference>
<dbReference type="Pfam" id="PF05443">
    <property type="entry name" value="ROS_MUCR"/>
    <property type="match status" value="1"/>
</dbReference>
<gene>
    <name evidence="2" type="ORF">IAC63_04135</name>
</gene>
<dbReference type="InterPro" id="IPR041920">
    <property type="entry name" value="ROS/MUCR_sf"/>
</dbReference>